<sequence length="119" mass="13048">MTMFFELNTGAKDPVVGLGTWQADAGGIRESCQPSSIHELLPDSVKSFSVSSNGHFTVNLQSPCYIHFDYLVHYADTITGVIKYGSTDELKGIKGIGVRLAMGELCAETWFLLIKEDET</sequence>
<dbReference type="EMBL" id="CM007384">
    <property type="protein sequence ID" value="ONK72217.1"/>
    <property type="molecule type" value="Genomic_DNA"/>
</dbReference>
<dbReference type="AlphaFoldDB" id="A0A5P1F477"/>
<dbReference type="PANTHER" id="PTHR31676:SF71">
    <property type="entry name" value="EXPRESSED PROTEIN"/>
    <property type="match status" value="1"/>
</dbReference>
<dbReference type="Proteomes" id="UP000243459">
    <property type="component" value="Chromosome 4"/>
</dbReference>
<dbReference type="Gramene" id="ONK72217">
    <property type="protein sequence ID" value="ONK72217"/>
    <property type="gene ID" value="A4U43_C04F17060"/>
</dbReference>
<dbReference type="SUPFAM" id="SSF141562">
    <property type="entry name" value="At5g01610-like"/>
    <property type="match status" value="1"/>
</dbReference>
<dbReference type="Pfam" id="PF04398">
    <property type="entry name" value="DUF538"/>
    <property type="match status" value="1"/>
</dbReference>
<gene>
    <name evidence="1" type="ORF">A4U43_C04F17060</name>
</gene>
<organism evidence="1 2">
    <name type="scientific">Asparagus officinalis</name>
    <name type="common">Garden asparagus</name>
    <dbReference type="NCBI Taxonomy" id="4686"/>
    <lineage>
        <taxon>Eukaryota</taxon>
        <taxon>Viridiplantae</taxon>
        <taxon>Streptophyta</taxon>
        <taxon>Embryophyta</taxon>
        <taxon>Tracheophyta</taxon>
        <taxon>Spermatophyta</taxon>
        <taxon>Magnoliopsida</taxon>
        <taxon>Liliopsida</taxon>
        <taxon>Asparagales</taxon>
        <taxon>Asparagaceae</taxon>
        <taxon>Asparagoideae</taxon>
        <taxon>Asparagus</taxon>
    </lineage>
</organism>
<protein>
    <submittedName>
        <fullName evidence="1">Uncharacterized protein</fullName>
    </submittedName>
</protein>
<evidence type="ECO:0000313" key="1">
    <source>
        <dbReference type="EMBL" id="ONK72217.1"/>
    </source>
</evidence>
<dbReference type="InterPro" id="IPR036758">
    <property type="entry name" value="At5g01610-like"/>
</dbReference>
<proteinExistence type="predicted"/>
<name>A0A5P1F477_ASPOF</name>
<dbReference type="Gene3D" id="2.30.240.10">
    <property type="entry name" value="At5g01610-like"/>
    <property type="match status" value="1"/>
</dbReference>
<dbReference type="InterPro" id="IPR007493">
    <property type="entry name" value="DUF538"/>
</dbReference>
<accession>A0A5P1F477</accession>
<dbReference type="PANTHER" id="PTHR31676">
    <property type="entry name" value="T31J12.3 PROTEIN-RELATED"/>
    <property type="match status" value="1"/>
</dbReference>
<keyword evidence="2" id="KW-1185">Reference proteome</keyword>
<reference evidence="2" key="1">
    <citation type="journal article" date="2017" name="Nat. Commun.">
        <title>The asparagus genome sheds light on the origin and evolution of a young Y chromosome.</title>
        <authorList>
            <person name="Harkess A."/>
            <person name="Zhou J."/>
            <person name="Xu C."/>
            <person name="Bowers J.E."/>
            <person name="Van der Hulst R."/>
            <person name="Ayyampalayam S."/>
            <person name="Mercati F."/>
            <person name="Riccardi P."/>
            <person name="McKain M.R."/>
            <person name="Kakrana A."/>
            <person name="Tang H."/>
            <person name="Ray J."/>
            <person name="Groenendijk J."/>
            <person name="Arikit S."/>
            <person name="Mathioni S.M."/>
            <person name="Nakano M."/>
            <person name="Shan H."/>
            <person name="Telgmann-Rauber A."/>
            <person name="Kanno A."/>
            <person name="Yue Z."/>
            <person name="Chen H."/>
            <person name="Li W."/>
            <person name="Chen Y."/>
            <person name="Xu X."/>
            <person name="Zhang Y."/>
            <person name="Luo S."/>
            <person name="Chen H."/>
            <person name="Gao J."/>
            <person name="Mao Z."/>
            <person name="Pires J.C."/>
            <person name="Luo M."/>
            <person name="Kudrna D."/>
            <person name="Wing R.A."/>
            <person name="Meyers B.C."/>
            <person name="Yi K."/>
            <person name="Kong H."/>
            <person name="Lavrijsen P."/>
            <person name="Sunseri F."/>
            <person name="Falavigna A."/>
            <person name="Ye Y."/>
            <person name="Leebens-Mack J.H."/>
            <person name="Chen G."/>
        </authorList>
    </citation>
    <scope>NUCLEOTIDE SEQUENCE [LARGE SCALE GENOMIC DNA]</scope>
    <source>
        <strain evidence="2">cv. DH0086</strain>
    </source>
</reference>
<evidence type="ECO:0000313" key="2">
    <source>
        <dbReference type="Proteomes" id="UP000243459"/>
    </source>
</evidence>